<dbReference type="Proteomes" id="UP000823775">
    <property type="component" value="Unassembled WGS sequence"/>
</dbReference>
<evidence type="ECO:0000313" key="2">
    <source>
        <dbReference type="Proteomes" id="UP000823775"/>
    </source>
</evidence>
<feature type="non-terminal residue" evidence="1">
    <location>
        <position position="1"/>
    </location>
</feature>
<dbReference type="EMBL" id="JACEIK010001052">
    <property type="protein sequence ID" value="MCD7465488.1"/>
    <property type="molecule type" value="Genomic_DNA"/>
</dbReference>
<keyword evidence="2" id="KW-1185">Reference proteome</keyword>
<reference evidence="1 2" key="1">
    <citation type="journal article" date="2021" name="BMC Genomics">
        <title>Datura genome reveals duplications of psychoactive alkaloid biosynthetic genes and high mutation rate following tissue culture.</title>
        <authorList>
            <person name="Rajewski A."/>
            <person name="Carter-House D."/>
            <person name="Stajich J."/>
            <person name="Litt A."/>
        </authorList>
    </citation>
    <scope>NUCLEOTIDE SEQUENCE [LARGE SCALE GENOMIC DNA]</scope>
    <source>
        <strain evidence="1">AR-01</strain>
    </source>
</reference>
<proteinExistence type="predicted"/>
<accession>A0ABS8T2Y9</accession>
<organism evidence="1 2">
    <name type="scientific">Datura stramonium</name>
    <name type="common">Jimsonweed</name>
    <name type="synonym">Common thornapple</name>
    <dbReference type="NCBI Taxonomy" id="4076"/>
    <lineage>
        <taxon>Eukaryota</taxon>
        <taxon>Viridiplantae</taxon>
        <taxon>Streptophyta</taxon>
        <taxon>Embryophyta</taxon>
        <taxon>Tracheophyta</taxon>
        <taxon>Spermatophyta</taxon>
        <taxon>Magnoliopsida</taxon>
        <taxon>eudicotyledons</taxon>
        <taxon>Gunneridae</taxon>
        <taxon>Pentapetalae</taxon>
        <taxon>asterids</taxon>
        <taxon>lamiids</taxon>
        <taxon>Solanales</taxon>
        <taxon>Solanaceae</taxon>
        <taxon>Solanoideae</taxon>
        <taxon>Datureae</taxon>
        <taxon>Datura</taxon>
    </lineage>
</organism>
<name>A0ABS8T2Y9_DATST</name>
<comment type="caution">
    <text evidence="1">The sequence shown here is derived from an EMBL/GenBank/DDBJ whole genome shotgun (WGS) entry which is preliminary data.</text>
</comment>
<protein>
    <submittedName>
        <fullName evidence="1">Uncharacterized protein</fullName>
    </submittedName>
</protein>
<evidence type="ECO:0000313" key="1">
    <source>
        <dbReference type="EMBL" id="MCD7465488.1"/>
    </source>
</evidence>
<gene>
    <name evidence="1" type="ORF">HAX54_001410</name>
</gene>
<sequence>PHDAALGWHTDRREAAASWRIAMRTRQQDWHKARREAPLFQREAPFSLRVGMGDALDMFKRPSKVKSHFNLKNELQIPNQIHEGMKNT</sequence>